<reference evidence="2 3" key="1">
    <citation type="submission" date="2018-07" db="EMBL/GenBank/DDBJ databases">
        <title>A high quality draft genome assembly of the barn swallow (H. rustica rustica).</title>
        <authorList>
            <person name="Formenti G."/>
            <person name="Chiara M."/>
            <person name="Poveda L."/>
            <person name="Francoijs K.-J."/>
            <person name="Bonisoli-Alquati A."/>
            <person name="Canova L."/>
            <person name="Gianfranceschi L."/>
            <person name="Horner D.S."/>
            <person name="Saino N."/>
        </authorList>
    </citation>
    <scope>NUCLEOTIDE SEQUENCE [LARGE SCALE GENOMIC DNA]</scope>
    <source>
        <strain evidence="2">Chelidonia</strain>
        <tissue evidence="2">Blood</tissue>
    </source>
</reference>
<gene>
    <name evidence="2" type="ORF">DUI87_00336</name>
</gene>
<sequence length="93" mass="10322">MPGGTKSSPVLVQRMVKDGESGTPQNGDDNDNNDDDDDDEDDNDDEDDDNDHDPLSTQFWCCGGTPNMTMTMMKVMTTMMTAVKMKMTMTTMK</sequence>
<organism evidence="2 3">
    <name type="scientific">Hirundo rustica rustica</name>
    <dbReference type="NCBI Taxonomy" id="333673"/>
    <lineage>
        <taxon>Eukaryota</taxon>
        <taxon>Metazoa</taxon>
        <taxon>Chordata</taxon>
        <taxon>Craniata</taxon>
        <taxon>Vertebrata</taxon>
        <taxon>Euteleostomi</taxon>
        <taxon>Archelosauria</taxon>
        <taxon>Archosauria</taxon>
        <taxon>Dinosauria</taxon>
        <taxon>Saurischia</taxon>
        <taxon>Theropoda</taxon>
        <taxon>Coelurosauria</taxon>
        <taxon>Aves</taxon>
        <taxon>Neognathae</taxon>
        <taxon>Neoaves</taxon>
        <taxon>Telluraves</taxon>
        <taxon>Australaves</taxon>
        <taxon>Passeriformes</taxon>
        <taxon>Sylvioidea</taxon>
        <taxon>Hirundinidae</taxon>
        <taxon>Hirundo</taxon>
    </lineage>
</organism>
<dbReference type="AlphaFoldDB" id="A0A3M0LI48"/>
<feature type="compositionally biased region" description="Acidic residues" evidence="1">
    <location>
        <begin position="28"/>
        <end position="51"/>
    </location>
</feature>
<dbReference type="EMBL" id="QRBI01000051">
    <property type="protein sequence ID" value="RMC22660.1"/>
    <property type="molecule type" value="Genomic_DNA"/>
</dbReference>
<accession>A0A3M0LI48</accession>
<keyword evidence="3" id="KW-1185">Reference proteome</keyword>
<evidence type="ECO:0000313" key="3">
    <source>
        <dbReference type="Proteomes" id="UP000269221"/>
    </source>
</evidence>
<evidence type="ECO:0000313" key="2">
    <source>
        <dbReference type="EMBL" id="RMC22660.1"/>
    </source>
</evidence>
<evidence type="ECO:0000256" key="1">
    <source>
        <dbReference type="SAM" id="MobiDB-lite"/>
    </source>
</evidence>
<feature type="region of interest" description="Disordered" evidence="1">
    <location>
        <begin position="1"/>
        <end position="59"/>
    </location>
</feature>
<comment type="caution">
    <text evidence="2">The sequence shown here is derived from an EMBL/GenBank/DDBJ whole genome shotgun (WGS) entry which is preliminary data.</text>
</comment>
<name>A0A3M0LI48_HIRRU</name>
<proteinExistence type="predicted"/>
<feature type="compositionally biased region" description="Polar residues" evidence="1">
    <location>
        <begin position="1"/>
        <end position="10"/>
    </location>
</feature>
<dbReference type="Proteomes" id="UP000269221">
    <property type="component" value="Unassembled WGS sequence"/>
</dbReference>
<protein>
    <submittedName>
        <fullName evidence="2">Uncharacterized protein</fullName>
    </submittedName>
</protein>